<gene>
    <name evidence="3" type="ORF">BCR35DRAFT_298804</name>
</gene>
<evidence type="ECO:0000256" key="2">
    <source>
        <dbReference type="SAM" id="MobiDB-lite"/>
    </source>
</evidence>
<feature type="region of interest" description="Disordered" evidence="2">
    <location>
        <begin position="430"/>
        <end position="450"/>
    </location>
</feature>
<dbReference type="Proteomes" id="UP000193467">
    <property type="component" value="Unassembled WGS sequence"/>
</dbReference>
<protein>
    <submittedName>
        <fullName evidence="3">Actin-domain-containing protein</fullName>
    </submittedName>
</protein>
<evidence type="ECO:0000313" key="4">
    <source>
        <dbReference type="Proteomes" id="UP000193467"/>
    </source>
</evidence>
<dbReference type="CDD" id="cd10207">
    <property type="entry name" value="ASKHA_NBD_Arp10"/>
    <property type="match status" value="1"/>
</dbReference>
<dbReference type="Gene3D" id="3.90.640.10">
    <property type="entry name" value="Actin, Chain A, domain 4"/>
    <property type="match status" value="1"/>
</dbReference>
<feature type="compositionally biased region" description="Pro residues" evidence="2">
    <location>
        <begin position="435"/>
        <end position="449"/>
    </location>
</feature>
<dbReference type="InterPro" id="IPR043129">
    <property type="entry name" value="ATPase_NBD"/>
</dbReference>
<feature type="region of interest" description="Disordered" evidence="2">
    <location>
        <begin position="1"/>
        <end position="63"/>
    </location>
</feature>
<name>A0A1Y2G503_9BASI</name>
<comment type="similarity">
    <text evidence="1">Belongs to the actin family.</text>
</comment>
<sequence length="566" mass="61285">MSERPSFAPTSTPSRSRDRSLPRRPSIGNLATPARPTAPPLPSSSHLSASTTSPHYTTSLRSRHSLYGTEDRVVLDLGSSVWKAGFSGEGSPRECRGVIQMLAREEGGAAAAGLWGLEKGDVAEDEWEVREERLKRGLRDIWFNHLMADPKSRKVVVVENPLLSTRVKEMIARVLFDNLQVPSLSFASAPVLALMATGSVTGLVVDCGHLETTILPIYASRPLFTQVLSTPRAGARLTSRLRNLLLQYGSFVPPPSSLNSSSAPVVTRIPRDLLTEELVEEIKTRVCFVGEAQAVDAEAELFGGEGEMDTEGDDEDEAALLKRMEKRYSAAATATTISIRVPSLSQPPVMSGVGRGWIQIPGWVRERATEVLFEEGDDDEGSLPEMILQSLLKLPIDLRKPLASSILITGGTPMLPGFFPRLRSALLDTLSLSHPPSPPPSPPLEPPTPRALRHAKLSKRLSTLRATPRFASLVPLTKHIALTNDPSRPTPGSPSRPKGSGQAPAFAPALLSWVGGSLAGALKTGGEEIKKESWQEVLRTVGADDDEEEVESRAFVLPDWTSLRVM</sequence>
<dbReference type="AlphaFoldDB" id="A0A1Y2G503"/>
<feature type="region of interest" description="Disordered" evidence="2">
    <location>
        <begin position="481"/>
        <end position="504"/>
    </location>
</feature>
<dbReference type="OrthoDB" id="337660at2759"/>
<evidence type="ECO:0000313" key="3">
    <source>
        <dbReference type="EMBL" id="ORY91582.1"/>
    </source>
</evidence>
<evidence type="ECO:0000256" key="1">
    <source>
        <dbReference type="RuleBase" id="RU000487"/>
    </source>
</evidence>
<dbReference type="Pfam" id="PF00022">
    <property type="entry name" value="Actin"/>
    <property type="match status" value="1"/>
</dbReference>
<organism evidence="3 4">
    <name type="scientific">Leucosporidium creatinivorum</name>
    <dbReference type="NCBI Taxonomy" id="106004"/>
    <lineage>
        <taxon>Eukaryota</taxon>
        <taxon>Fungi</taxon>
        <taxon>Dikarya</taxon>
        <taxon>Basidiomycota</taxon>
        <taxon>Pucciniomycotina</taxon>
        <taxon>Microbotryomycetes</taxon>
        <taxon>Leucosporidiales</taxon>
        <taxon>Leucosporidium</taxon>
    </lineage>
</organism>
<feature type="compositionally biased region" description="Low complexity" evidence="2">
    <location>
        <begin position="23"/>
        <end position="35"/>
    </location>
</feature>
<accession>A0A1Y2G503</accession>
<dbReference type="InterPro" id="IPR004000">
    <property type="entry name" value="Actin"/>
</dbReference>
<comment type="caution">
    <text evidence="3">The sequence shown here is derived from an EMBL/GenBank/DDBJ whole genome shotgun (WGS) entry which is preliminary data.</text>
</comment>
<dbReference type="PANTHER" id="PTHR11937">
    <property type="entry name" value="ACTIN"/>
    <property type="match status" value="1"/>
</dbReference>
<reference evidence="3 4" key="1">
    <citation type="submission" date="2016-07" db="EMBL/GenBank/DDBJ databases">
        <title>Pervasive Adenine N6-methylation of Active Genes in Fungi.</title>
        <authorList>
            <consortium name="DOE Joint Genome Institute"/>
            <person name="Mondo S.J."/>
            <person name="Dannebaum R.O."/>
            <person name="Kuo R.C."/>
            <person name="Labutti K."/>
            <person name="Haridas S."/>
            <person name="Kuo A."/>
            <person name="Salamov A."/>
            <person name="Ahrendt S.R."/>
            <person name="Lipzen A."/>
            <person name="Sullivan W."/>
            <person name="Andreopoulos W.B."/>
            <person name="Clum A."/>
            <person name="Lindquist E."/>
            <person name="Daum C."/>
            <person name="Ramamoorthy G.K."/>
            <person name="Gryganskyi A."/>
            <person name="Culley D."/>
            <person name="Magnuson J.K."/>
            <person name="James T.Y."/>
            <person name="O'Malley M.A."/>
            <person name="Stajich J.E."/>
            <person name="Spatafora J.W."/>
            <person name="Visel A."/>
            <person name="Grigoriev I.V."/>
        </authorList>
    </citation>
    <scope>NUCLEOTIDE SEQUENCE [LARGE SCALE GENOMIC DNA]</scope>
    <source>
        <strain evidence="3 4">62-1032</strain>
    </source>
</reference>
<dbReference type="InParanoid" id="A0A1Y2G503"/>
<dbReference type="SMART" id="SM00268">
    <property type="entry name" value="ACTIN"/>
    <property type="match status" value="1"/>
</dbReference>
<keyword evidence="4" id="KW-1185">Reference proteome</keyword>
<dbReference type="SUPFAM" id="SSF53067">
    <property type="entry name" value="Actin-like ATPase domain"/>
    <property type="match status" value="2"/>
</dbReference>
<dbReference type="Gene3D" id="3.30.420.40">
    <property type="match status" value="2"/>
</dbReference>
<dbReference type="EMBL" id="MCGR01000002">
    <property type="protein sequence ID" value="ORY91582.1"/>
    <property type="molecule type" value="Genomic_DNA"/>
</dbReference>
<proteinExistence type="inferred from homology"/>
<dbReference type="STRING" id="106004.A0A1Y2G503"/>
<feature type="compositionally biased region" description="Low complexity" evidence="2">
    <location>
        <begin position="43"/>
        <end position="55"/>
    </location>
</feature>